<feature type="transmembrane region" description="Helical" evidence="2">
    <location>
        <begin position="154"/>
        <end position="176"/>
    </location>
</feature>
<accession>A0A0S4JJG6</accession>
<organism evidence="3 4">
    <name type="scientific">Bodo saltans</name>
    <name type="common">Flagellated protozoan</name>
    <dbReference type="NCBI Taxonomy" id="75058"/>
    <lineage>
        <taxon>Eukaryota</taxon>
        <taxon>Discoba</taxon>
        <taxon>Euglenozoa</taxon>
        <taxon>Kinetoplastea</taxon>
        <taxon>Metakinetoplastina</taxon>
        <taxon>Eubodonida</taxon>
        <taxon>Bodonidae</taxon>
        <taxon>Bodo</taxon>
    </lineage>
</organism>
<dbReference type="EMBL" id="CYKH01001710">
    <property type="protein sequence ID" value="CUG89158.1"/>
    <property type="molecule type" value="Genomic_DNA"/>
</dbReference>
<keyword evidence="2" id="KW-0472">Membrane</keyword>
<keyword evidence="2" id="KW-1133">Transmembrane helix</keyword>
<feature type="region of interest" description="Disordered" evidence="1">
    <location>
        <begin position="224"/>
        <end position="260"/>
    </location>
</feature>
<protein>
    <submittedName>
        <fullName evidence="3">GPI-anchored surface protein, putative</fullName>
    </submittedName>
</protein>
<keyword evidence="2" id="KW-0812">Transmembrane</keyword>
<proteinExistence type="predicted"/>
<dbReference type="Proteomes" id="UP000051952">
    <property type="component" value="Unassembled WGS sequence"/>
</dbReference>
<evidence type="ECO:0000313" key="3">
    <source>
        <dbReference type="EMBL" id="CUG89158.1"/>
    </source>
</evidence>
<evidence type="ECO:0000256" key="1">
    <source>
        <dbReference type="SAM" id="MobiDB-lite"/>
    </source>
</evidence>
<dbReference type="OrthoDB" id="278802at2759"/>
<reference evidence="4" key="1">
    <citation type="submission" date="2015-09" db="EMBL/GenBank/DDBJ databases">
        <authorList>
            <consortium name="Pathogen Informatics"/>
        </authorList>
    </citation>
    <scope>NUCLEOTIDE SEQUENCE [LARGE SCALE GENOMIC DNA]</scope>
    <source>
        <strain evidence="4">Lake Konstanz</strain>
    </source>
</reference>
<keyword evidence="4" id="KW-1185">Reference proteome</keyword>
<evidence type="ECO:0000313" key="4">
    <source>
        <dbReference type="Proteomes" id="UP000051952"/>
    </source>
</evidence>
<gene>
    <name evidence="3" type="ORF">BSAL_19615</name>
</gene>
<evidence type="ECO:0000256" key="2">
    <source>
        <dbReference type="SAM" id="Phobius"/>
    </source>
</evidence>
<dbReference type="VEuPathDB" id="TriTrypDB:BSAL_19615"/>
<dbReference type="AlphaFoldDB" id="A0A0S4JJG6"/>
<feature type="compositionally biased region" description="Low complexity" evidence="1">
    <location>
        <begin position="224"/>
        <end position="237"/>
    </location>
</feature>
<sequence length="378" mass="41374">MSSDREFVEAYKPRSEEDQIRRSVFSRCLRLLATASPEQKVKWGLQVQEIIDAEVAKKSKAAAKRPRSEDQVPAPQATLTENSPMAPNAEDKPIEEVERQVLSQGDVVVFAADVTTIEDLERLSGSATATTPLLTPADATAIVGSYMRQLLDRVVGLSLNVFSTAALSFLCVMLSITSKPPKGKDALYSLLANFHYQECEKIGKRQINNRTVLLHAQQDAAAFASANKKPAPKKGSAQKTVTTTAPAPMESLRVSSRRAGKSNPIAEEVVEEDAALELRDETPAFTKVQRPKGKVVFRADEDHPAPIALDDIALNRKVMTLVQVLDPVTIDTLFKKLNDNNNSDGAAATDRHRIERALMTLASQGVLFYENEIAYFAG</sequence>
<feature type="region of interest" description="Disordered" evidence="1">
    <location>
        <begin position="59"/>
        <end position="92"/>
    </location>
</feature>
<name>A0A0S4JJG6_BODSA</name>